<reference evidence="3" key="1">
    <citation type="journal article" date="2020" name="Nature">
        <title>Giant virus diversity and host interactions through global metagenomics.</title>
        <authorList>
            <person name="Schulz F."/>
            <person name="Roux S."/>
            <person name="Paez-Espino D."/>
            <person name="Jungbluth S."/>
            <person name="Walsh D.A."/>
            <person name="Denef V.J."/>
            <person name="McMahon K.D."/>
            <person name="Konstantinidis K.T."/>
            <person name="Eloe-Fadrosh E.A."/>
            <person name="Kyrpides N.C."/>
            <person name="Woyke T."/>
        </authorList>
    </citation>
    <scope>NUCLEOTIDE SEQUENCE</scope>
    <source>
        <strain evidence="3">GVMAG-M-3300023174-75</strain>
    </source>
</reference>
<keyword evidence="2" id="KW-0472">Membrane</keyword>
<dbReference type="EMBL" id="MN739685">
    <property type="protein sequence ID" value="QHT21056.1"/>
    <property type="molecule type" value="Genomic_DNA"/>
</dbReference>
<dbReference type="PROSITE" id="PS51257">
    <property type="entry name" value="PROKAR_LIPOPROTEIN"/>
    <property type="match status" value="1"/>
</dbReference>
<name>A0A6C0DVT0_9ZZZZ</name>
<keyword evidence="2" id="KW-1133">Transmembrane helix</keyword>
<evidence type="ECO:0000313" key="3">
    <source>
        <dbReference type="EMBL" id="QHT21056.1"/>
    </source>
</evidence>
<dbReference type="AlphaFoldDB" id="A0A6C0DVT0"/>
<feature type="compositionally biased region" description="Low complexity" evidence="1">
    <location>
        <begin position="365"/>
        <end position="381"/>
    </location>
</feature>
<evidence type="ECO:0000256" key="2">
    <source>
        <dbReference type="SAM" id="Phobius"/>
    </source>
</evidence>
<feature type="transmembrane region" description="Helical" evidence="2">
    <location>
        <begin position="12"/>
        <end position="30"/>
    </location>
</feature>
<keyword evidence="2" id="KW-0812">Transmembrane</keyword>
<proteinExistence type="predicted"/>
<feature type="region of interest" description="Disordered" evidence="1">
    <location>
        <begin position="365"/>
        <end position="388"/>
    </location>
</feature>
<accession>A0A6C0DVT0</accession>
<sequence>MNFNFKKNNFIIILLLIFVILSCIVYFNMLNVKEGLTNMQQSAIQHSEFLKPVIKITGSDPNFNYYKLVVPLNRRSEIIKVRSINMTDLEYNTNSRDFSMNDISYNNQTIFSDFSFIEYHKKYGMFAFSDLSNARFYHYTNANSRVTLDLDVSTNIATNAYNFNMLLKEFSGNIYEPSSNVVLNNLSINIFTPNSTGTKELVRNGKFQPIITNERLPPIIQTLSGSIATATGGAGGSVTLGDTNLNLGSLRSLFAPRSSDLDNLLFSQLLQNGTYGSAYVPPIYNNFETAMNLPSNPIVNPVNSMNPLQYAESLFGPNITPVMAKNAYLNQNVDSATTVESSNNAMKAIRSPAPSFDTNGNLLAQNSSANVSSNRVNSSKNIATEDYPPCPAPQRCPEPNFDCKKVPKYEQGPDNPFLPRPVLTDFSTFGM</sequence>
<protein>
    <submittedName>
        <fullName evidence="3">Uncharacterized protein</fullName>
    </submittedName>
</protein>
<evidence type="ECO:0000256" key="1">
    <source>
        <dbReference type="SAM" id="MobiDB-lite"/>
    </source>
</evidence>
<organism evidence="3">
    <name type="scientific">viral metagenome</name>
    <dbReference type="NCBI Taxonomy" id="1070528"/>
    <lineage>
        <taxon>unclassified sequences</taxon>
        <taxon>metagenomes</taxon>
        <taxon>organismal metagenomes</taxon>
    </lineage>
</organism>